<keyword evidence="1 5" id="KW-0547">Nucleotide-binding</keyword>
<keyword evidence="2 5" id="KW-0378">Hydrolase</keyword>
<dbReference type="GO" id="GO:0016787">
    <property type="term" value="F:hydrolase activity"/>
    <property type="evidence" value="ECO:0007669"/>
    <property type="project" value="UniProtKB-UniRule"/>
</dbReference>
<dbReference type="AlphaFoldDB" id="A0A069PI90"/>
<evidence type="ECO:0000256" key="5">
    <source>
        <dbReference type="PROSITE-ProRule" id="PRU00560"/>
    </source>
</evidence>
<evidence type="ECO:0000256" key="3">
    <source>
        <dbReference type="ARBA" id="ARBA00022806"/>
    </source>
</evidence>
<evidence type="ECO:0000256" key="2">
    <source>
        <dbReference type="ARBA" id="ARBA00022801"/>
    </source>
</evidence>
<protein>
    <recommendedName>
        <fullName evidence="6">UvrD-like helicase ATP-binding domain-containing protein</fullName>
    </recommendedName>
</protein>
<name>A0A069PI90_9BURK</name>
<keyword evidence="8" id="KW-1185">Reference proteome</keyword>
<dbReference type="InterPro" id="IPR027417">
    <property type="entry name" value="P-loop_NTPase"/>
</dbReference>
<gene>
    <name evidence="7" type="ORF">BG61_26775</name>
</gene>
<feature type="domain" description="UvrD-like helicase ATP-binding" evidence="6">
    <location>
        <begin position="234"/>
        <end position="561"/>
    </location>
</feature>
<keyword evidence="4 5" id="KW-0067">ATP-binding</keyword>
<evidence type="ECO:0000256" key="4">
    <source>
        <dbReference type="ARBA" id="ARBA00022840"/>
    </source>
</evidence>
<sequence length="770" mass="85747">MKYLYICQEAAQELVAERMLQSAEFETGKIFASFIRSQVKSMALSTKIAAVTAGEGAYILAPQSKCLNYIVFDLEEAPRLLSLDDNGLLLVIQKTLRFGIKLWNDLKPSSHERVLQNGKAVVFPYPIGMQTDLRAVIERQPDERRRSRREAGSALLVYKFSSEEGEGVAEVPRVTNFRKAVEGKAAAIAAAGEMITRLNPQARPGNQVLAVTQLDASNHERPAFQAGLDGWRTILTTGQLEFVNRHLDVPHRIEGPAGTGKTLCLVLKCLKTLNDSKLEQTDHRALFIAHSEATKRAIESLFAINDLDGFYTSENPALGAAQTLRVTTLQALCADLLHQEISESELVDRDAYESKQVQMLYAREAVDSVLAEELESHRPFMTMDFIEFLLQTDRWVLADMLRHEISVQIKGRADQDLDKYKKLQRLKVGMPVASEGDRSFTFLMYDRYQRELVSSAQFDTDDVVLSAISQLNTPIWRRRRSREGYDSIFIDETHLFNLNELSVFHQLTRDDAAQPIAYSVDRSQALGDRGWTDDAFDLVFDPAENVESSARTPVKSIFRCSPDIVNLAFSVTSSGATLFTNFHDPLTAAVSAFTSEEERKTEPPLMLQYASSEAMLNGAFTRADLLAREMDGSKADVVIIAFGDDIFKELQLRAQASKKPAEVIKSRGDLEAVNRARQSGRFVLTAPEFVGGLEFSAAVLVGVDGGRVPPKGGSSYEDSQNYLSYSSHQRVYVALTRARFRVELLGEKSRGISSILTNAVQAELLTVRDA</sequence>
<proteinExistence type="predicted"/>
<dbReference type="Proteomes" id="UP000027466">
    <property type="component" value="Unassembled WGS sequence"/>
</dbReference>
<comment type="caution">
    <text evidence="7">The sequence shown here is derived from an EMBL/GenBank/DDBJ whole genome shotgun (WGS) entry which is preliminary data.</text>
</comment>
<evidence type="ECO:0000313" key="8">
    <source>
        <dbReference type="Proteomes" id="UP000027466"/>
    </source>
</evidence>
<evidence type="ECO:0000256" key="1">
    <source>
        <dbReference type="ARBA" id="ARBA00022741"/>
    </source>
</evidence>
<dbReference type="InterPro" id="IPR014016">
    <property type="entry name" value="UvrD-like_ATP-bd"/>
</dbReference>
<dbReference type="RefSeq" id="WP_035927940.1">
    <property type="nucleotide sequence ID" value="NZ_CADFFX010000007.1"/>
</dbReference>
<dbReference type="SUPFAM" id="SSF52540">
    <property type="entry name" value="P-loop containing nucleoside triphosphate hydrolases"/>
    <property type="match status" value="1"/>
</dbReference>
<evidence type="ECO:0000259" key="6">
    <source>
        <dbReference type="PROSITE" id="PS51198"/>
    </source>
</evidence>
<dbReference type="GO" id="GO:0003678">
    <property type="term" value="F:DNA helicase activity"/>
    <property type="evidence" value="ECO:0007669"/>
    <property type="project" value="InterPro"/>
</dbReference>
<organism evidence="7 8">
    <name type="scientific">Caballeronia glathei</name>
    <dbReference type="NCBI Taxonomy" id="60547"/>
    <lineage>
        <taxon>Bacteria</taxon>
        <taxon>Pseudomonadati</taxon>
        <taxon>Pseudomonadota</taxon>
        <taxon>Betaproteobacteria</taxon>
        <taxon>Burkholderiales</taxon>
        <taxon>Burkholderiaceae</taxon>
        <taxon>Caballeronia</taxon>
    </lineage>
</organism>
<feature type="binding site" evidence="5">
    <location>
        <begin position="255"/>
        <end position="262"/>
    </location>
    <ligand>
        <name>ATP</name>
        <dbReference type="ChEBI" id="CHEBI:30616"/>
    </ligand>
</feature>
<reference evidence="7 8" key="1">
    <citation type="submission" date="2014-03" db="EMBL/GenBank/DDBJ databases">
        <title>Draft Genome Sequences of Four Burkholderia Strains.</title>
        <authorList>
            <person name="Liu X.Y."/>
            <person name="Li C.X."/>
            <person name="Xu J.H."/>
        </authorList>
    </citation>
    <scope>NUCLEOTIDE SEQUENCE [LARGE SCALE GENOMIC DNA]</scope>
    <source>
        <strain evidence="7 8">DSM 50014</strain>
    </source>
</reference>
<dbReference type="EMBL" id="JFHC01000043">
    <property type="protein sequence ID" value="KDR40310.1"/>
    <property type="molecule type" value="Genomic_DNA"/>
</dbReference>
<keyword evidence="3 5" id="KW-0347">Helicase</keyword>
<dbReference type="InterPro" id="IPR000212">
    <property type="entry name" value="DNA_helicase_UvrD/REP"/>
</dbReference>
<dbReference type="GO" id="GO:0005524">
    <property type="term" value="F:ATP binding"/>
    <property type="evidence" value="ECO:0007669"/>
    <property type="project" value="UniProtKB-UniRule"/>
</dbReference>
<dbReference type="PANTHER" id="PTHR11070">
    <property type="entry name" value="UVRD / RECB / PCRA DNA HELICASE FAMILY MEMBER"/>
    <property type="match status" value="1"/>
</dbReference>
<accession>A0A069PI90</accession>
<dbReference type="STRING" id="60547.GCA_000751215_01497"/>
<dbReference type="GO" id="GO:0003677">
    <property type="term" value="F:DNA binding"/>
    <property type="evidence" value="ECO:0007669"/>
    <property type="project" value="InterPro"/>
</dbReference>
<evidence type="ECO:0000313" key="7">
    <source>
        <dbReference type="EMBL" id="KDR40310.1"/>
    </source>
</evidence>
<dbReference type="Gene3D" id="3.40.50.300">
    <property type="entry name" value="P-loop containing nucleotide triphosphate hydrolases"/>
    <property type="match status" value="2"/>
</dbReference>
<dbReference type="Pfam" id="PF00580">
    <property type="entry name" value="UvrD-helicase"/>
    <property type="match status" value="1"/>
</dbReference>
<dbReference type="PROSITE" id="PS51198">
    <property type="entry name" value="UVRD_HELICASE_ATP_BIND"/>
    <property type="match status" value="1"/>
</dbReference>